<dbReference type="PANTHER" id="PTHR30193:SF37">
    <property type="entry name" value="INNER MEMBRANE ABC TRANSPORTER PERMEASE PROTEIN YCJO"/>
    <property type="match status" value="1"/>
</dbReference>
<sequence>MQRGKRHTGHIDYLGYWMILPFYLIFLFIYLVPIFETFFNSFTDYDLFSARKMVGLSNYFALMKDSYFAIAVKNTLVYVIFNLGLTMVLGLLFAVMLNSRIVRTSYARAAFFLPYIASMVSVSIIWIWLFDADKGYINHFLRLFGMEGKHWLTDPGLAMPAIIIMSVWKGCGYNMLINLSGLQSISETYYEAASLDGAGKIQTFFHITLPLLTPTTFFLFVTGMINSFNMFEQVQVMTNGGPLNSTTTIVHQIYIRAFTQYKMGYASAQSVILILIILIPILLSFRHSKAEDMDL</sequence>
<dbReference type="PANTHER" id="PTHR30193">
    <property type="entry name" value="ABC TRANSPORTER PERMEASE PROTEIN"/>
    <property type="match status" value="1"/>
</dbReference>
<comment type="similarity">
    <text evidence="7">Belongs to the binding-protein-dependent transport system permease family.</text>
</comment>
<proteinExistence type="inferred from homology"/>
<evidence type="ECO:0000313" key="10">
    <source>
        <dbReference type="Proteomes" id="UP000634672"/>
    </source>
</evidence>
<evidence type="ECO:0000256" key="4">
    <source>
        <dbReference type="ARBA" id="ARBA00022692"/>
    </source>
</evidence>
<keyword evidence="3" id="KW-1003">Cell membrane</keyword>
<feature type="transmembrane region" description="Helical" evidence="7">
    <location>
        <begin position="12"/>
        <end position="35"/>
    </location>
</feature>
<evidence type="ECO:0000256" key="5">
    <source>
        <dbReference type="ARBA" id="ARBA00022989"/>
    </source>
</evidence>
<keyword evidence="4 7" id="KW-0812">Transmembrane</keyword>
<evidence type="ECO:0000256" key="1">
    <source>
        <dbReference type="ARBA" id="ARBA00004651"/>
    </source>
</evidence>
<feature type="transmembrane region" description="Helical" evidence="7">
    <location>
        <begin position="76"/>
        <end position="97"/>
    </location>
</feature>
<feature type="transmembrane region" description="Helical" evidence="7">
    <location>
        <begin position="109"/>
        <end position="130"/>
    </location>
</feature>
<dbReference type="InterPro" id="IPR035906">
    <property type="entry name" value="MetI-like_sf"/>
</dbReference>
<dbReference type="Gene3D" id="1.10.3720.10">
    <property type="entry name" value="MetI-like"/>
    <property type="match status" value="1"/>
</dbReference>
<evidence type="ECO:0000256" key="3">
    <source>
        <dbReference type="ARBA" id="ARBA00022475"/>
    </source>
</evidence>
<accession>A0ABR7H9R1</accession>
<keyword evidence="2 7" id="KW-0813">Transport</keyword>
<dbReference type="EMBL" id="JACOPB010000008">
    <property type="protein sequence ID" value="MBC5709900.1"/>
    <property type="molecule type" value="Genomic_DNA"/>
</dbReference>
<evidence type="ECO:0000259" key="8">
    <source>
        <dbReference type="PROSITE" id="PS50928"/>
    </source>
</evidence>
<reference evidence="9 10" key="1">
    <citation type="submission" date="2020-08" db="EMBL/GenBank/DDBJ databases">
        <title>Genome public.</title>
        <authorList>
            <person name="Liu C."/>
            <person name="Sun Q."/>
        </authorList>
    </citation>
    <scope>NUCLEOTIDE SEQUENCE [LARGE SCALE GENOMIC DNA]</scope>
    <source>
        <strain evidence="9 10">NSJ-66</strain>
    </source>
</reference>
<keyword evidence="6 7" id="KW-0472">Membrane</keyword>
<dbReference type="RefSeq" id="WP_187022864.1">
    <property type="nucleotide sequence ID" value="NZ_JACOPB010000008.1"/>
</dbReference>
<dbReference type="Proteomes" id="UP000634672">
    <property type="component" value="Unassembled WGS sequence"/>
</dbReference>
<evidence type="ECO:0000256" key="6">
    <source>
        <dbReference type="ARBA" id="ARBA00023136"/>
    </source>
</evidence>
<dbReference type="PROSITE" id="PS50928">
    <property type="entry name" value="ABC_TM1"/>
    <property type="match status" value="1"/>
</dbReference>
<dbReference type="SUPFAM" id="SSF161098">
    <property type="entry name" value="MetI-like"/>
    <property type="match status" value="1"/>
</dbReference>
<dbReference type="Pfam" id="PF00528">
    <property type="entry name" value="BPD_transp_1"/>
    <property type="match status" value="1"/>
</dbReference>
<organism evidence="9 10">
    <name type="scientific">Hungatella hominis</name>
    <dbReference type="NCBI Taxonomy" id="2763050"/>
    <lineage>
        <taxon>Bacteria</taxon>
        <taxon>Bacillati</taxon>
        <taxon>Bacillota</taxon>
        <taxon>Clostridia</taxon>
        <taxon>Lachnospirales</taxon>
        <taxon>Lachnospiraceae</taxon>
        <taxon>Hungatella</taxon>
    </lineage>
</organism>
<dbReference type="InterPro" id="IPR000515">
    <property type="entry name" value="MetI-like"/>
</dbReference>
<comment type="subcellular location">
    <subcellularLocation>
        <location evidence="1 7">Cell membrane</location>
        <topology evidence="1 7">Multi-pass membrane protein</topology>
    </subcellularLocation>
</comment>
<name>A0ABR7H9R1_9FIRM</name>
<gene>
    <name evidence="9" type="ORF">H8S75_18240</name>
</gene>
<keyword evidence="5 7" id="KW-1133">Transmembrane helix</keyword>
<keyword evidence="10" id="KW-1185">Reference proteome</keyword>
<comment type="caution">
    <text evidence="9">The sequence shown here is derived from an EMBL/GenBank/DDBJ whole genome shotgun (WGS) entry which is preliminary data.</text>
</comment>
<dbReference type="InterPro" id="IPR051393">
    <property type="entry name" value="ABC_transporter_permease"/>
</dbReference>
<feature type="transmembrane region" description="Helical" evidence="7">
    <location>
        <begin position="204"/>
        <end position="225"/>
    </location>
</feature>
<protein>
    <submittedName>
        <fullName evidence="9">Sugar ABC transporter permease</fullName>
    </submittedName>
</protein>
<feature type="domain" description="ABC transmembrane type-1" evidence="8">
    <location>
        <begin position="72"/>
        <end position="284"/>
    </location>
</feature>
<feature type="transmembrane region" description="Helical" evidence="7">
    <location>
        <begin position="266"/>
        <end position="285"/>
    </location>
</feature>
<evidence type="ECO:0000256" key="7">
    <source>
        <dbReference type="RuleBase" id="RU363032"/>
    </source>
</evidence>
<dbReference type="CDD" id="cd06261">
    <property type="entry name" value="TM_PBP2"/>
    <property type="match status" value="1"/>
</dbReference>
<evidence type="ECO:0000313" key="9">
    <source>
        <dbReference type="EMBL" id="MBC5709900.1"/>
    </source>
</evidence>
<evidence type="ECO:0000256" key="2">
    <source>
        <dbReference type="ARBA" id="ARBA00022448"/>
    </source>
</evidence>